<comment type="caution">
    <text evidence="10">The sequence shown here is derived from an EMBL/GenBank/DDBJ whole genome shotgun (WGS) entry which is preliminary data.</text>
</comment>
<evidence type="ECO:0000313" key="10">
    <source>
        <dbReference type="EMBL" id="GLC25571.1"/>
    </source>
</evidence>
<evidence type="ECO:0000256" key="1">
    <source>
        <dbReference type="ARBA" id="ARBA00006139"/>
    </source>
</evidence>
<keyword evidence="5 9" id="KW-0064">Aspartyl protease</keyword>
<evidence type="ECO:0000256" key="5">
    <source>
        <dbReference type="ARBA" id="ARBA00022750"/>
    </source>
</evidence>
<evidence type="ECO:0000256" key="3">
    <source>
        <dbReference type="ARBA" id="ARBA00022670"/>
    </source>
</evidence>
<dbReference type="GO" id="GO:0005886">
    <property type="term" value="C:plasma membrane"/>
    <property type="evidence" value="ECO:0007669"/>
    <property type="project" value="UniProtKB-SubCell"/>
</dbReference>
<evidence type="ECO:0000256" key="6">
    <source>
        <dbReference type="ARBA" id="ARBA00022801"/>
    </source>
</evidence>
<keyword evidence="2 9" id="KW-1003">Cell membrane</keyword>
<dbReference type="PANTHER" id="PTHR33695">
    <property type="entry name" value="LIPOPROTEIN SIGNAL PEPTIDASE"/>
    <property type="match status" value="1"/>
</dbReference>
<dbReference type="AlphaFoldDB" id="A0AA37V6N6"/>
<dbReference type="PANTHER" id="PTHR33695:SF1">
    <property type="entry name" value="LIPOPROTEIN SIGNAL PEPTIDASE"/>
    <property type="match status" value="1"/>
</dbReference>
<comment type="catalytic activity">
    <reaction evidence="9">
        <text>Release of signal peptides from bacterial membrane prolipoproteins. Hydrolyzes -Xaa-Yaa-Zaa-|-(S,diacylglyceryl)Cys-, in which Xaa is hydrophobic (preferably Leu), and Yaa (Ala or Ser) and Zaa (Gly or Ala) have small, neutral side chains.</text>
        <dbReference type="EC" id="3.4.23.36"/>
    </reaction>
</comment>
<comment type="function">
    <text evidence="9">This protein specifically catalyzes the removal of signal peptides from prolipoproteins.</text>
</comment>
<protein>
    <recommendedName>
        <fullName evidence="9">Lipoprotein signal peptidase</fullName>
        <ecNumber evidence="9">3.4.23.36</ecNumber>
    </recommendedName>
    <alternativeName>
        <fullName evidence="9">Prolipoprotein signal peptidase</fullName>
    </alternativeName>
    <alternativeName>
        <fullName evidence="9">Signal peptidase II</fullName>
        <shortName evidence="9">SPase II</shortName>
    </alternativeName>
</protein>
<feature type="transmembrane region" description="Helical" evidence="9">
    <location>
        <begin position="90"/>
        <end position="106"/>
    </location>
</feature>
<dbReference type="InterPro" id="IPR001872">
    <property type="entry name" value="Peptidase_A8"/>
</dbReference>
<dbReference type="EC" id="3.4.23.36" evidence="9"/>
<evidence type="ECO:0000256" key="8">
    <source>
        <dbReference type="ARBA" id="ARBA00023136"/>
    </source>
</evidence>
<keyword evidence="7 9" id="KW-1133">Transmembrane helix</keyword>
<evidence type="ECO:0000256" key="2">
    <source>
        <dbReference type="ARBA" id="ARBA00022475"/>
    </source>
</evidence>
<evidence type="ECO:0000313" key="11">
    <source>
        <dbReference type="Proteomes" id="UP001161325"/>
    </source>
</evidence>
<reference evidence="10" key="1">
    <citation type="submission" date="2022-08" db="EMBL/GenBank/DDBJ databases">
        <title>Draft genome sequencing of Roseisolibacter agri AW1220.</title>
        <authorList>
            <person name="Tobiishi Y."/>
            <person name="Tonouchi A."/>
        </authorList>
    </citation>
    <scope>NUCLEOTIDE SEQUENCE</scope>
    <source>
        <strain evidence="10">AW1220</strain>
    </source>
</reference>
<evidence type="ECO:0000256" key="4">
    <source>
        <dbReference type="ARBA" id="ARBA00022692"/>
    </source>
</evidence>
<comment type="subcellular location">
    <subcellularLocation>
        <location evidence="9">Cell membrane</location>
        <topology evidence="9">Multi-pass membrane protein</topology>
    </subcellularLocation>
</comment>
<dbReference type="EMBL" id="BRXS01000003">
    <property type="protein sequence ID" value="GLC25571.1"/>
    <property type="molecule type" value="Genomic_DNA"/>
</dbReference>
<keyword evidence="4 9" id="KW-0812">Transmembrane</keyword>
<gene>
    <name evidence="9" type="primary">lspA</name>
    <name evidence="10" type="ORF">rosag_20840</name>
</gene>
<sequence>MARSSSRTAPPVAAAPTLDRRAFDPDRVFWSLTGLLVLLDAWTKWMAQSGHPWLAALGQGALSFPLRYNPGVAFSLRVEGLDAHAASERWLYVATLTWVLVFLYALHRRVAHASPTSMVGLALMHGGGAGNLLDRLRHERGVVDFIHVDAGALAGLVFNVADVAALCGGLLLLWALARRECAPDRLRALALVRRRE</sequence>
<evidence type="ECO:0000256" key="9">
    <source>
        <dbReference type="HAMAP-Rule" id="MF_00161"/>
    </source>
</evidence>
<organism evidence="10 11">
    <name type="scientific">Roseisolibacter agri</name>
    <dbReference type="NCBI Taxonomy" id="2014610"/>
    <lineage>
        <taxon>Bacteria</taxon>
        <taxon>Pseudomonadati</taxon>
        <taxon>Gemmatimonadota</taxon>
        <taxon>Gemmatimonadia</taxon>
        <taxon>Gemmatimonadales</taxon>
        <taxon>Gemmatimonadaceae</taxon>
        <taxon>Roseisolibacter</taxon>
    </lineage>
</organism>
<comment type="caution">
    <text evidence="9">Lacks conserved residue(s) required for the propagation of feature annotation.</text>
</comment>
<dbReference type="HAMAP" id="MF_00161">
    <property type="entry name" value="LspA"/>
    <property type="match status" value="1"/>
</dbReference>
<keyword evidence="6 9" id="KW-0378">Hydrolase</keyword>
<keyword evidence="8 9" id="KW-0472">Membrane</keyword>
<keyword evidence="3 9" id="KW-0645">Protease</keyword>
<dbReference type="GO" id="GO:0004190">
    <property type="term" value="F:aspartic-type endopeptidase activity"/>
    <property type="evidence" value="ECO:0007669"/>
    <property type="project" value="UniProtKB-UniRule"/>
</dbReference>
<comment type="pathway">
    <text evidence="9">Protein modification; lipoprotein biosynthesis (signal peptide cleavage).</text>
</comment>
<accession>A0AA37V6N6</accession>
<feature type="active site" evidence="9">
    <location>
        <position position="162"/>
    </location>
</feature>
<dbReference type="Proteomes" id="UP001161325">
    <property type="component" value="Unassembled WGS sequence"/>
</dbReference>
<comment type="similarity">
    <text evidence="1 9">Belongs to the peptidase A8 family.</text>
</comment>
<name>A0AA37V6N6_9BACT</name>
<keyword evidence="11" id="KW-1185">Reference proteome</keyword>
<feature type="active site" evidence="9">
    <location>
        <position position="144"/>
    </location>
</feature>
<dbReference type="GO" id="GO:0006508">
    <property type="term" value="P:proteolysis"/>
    <property type="evidence" value="ECO:0007669"/>
    <property type="project" value="UniProtKB-KW"/>
</dbReference>
<evidence type="ECO:0000256" key="7">
    <source>
        <dbReference type="ARBA" id="ARBA00022989"/>
    </source>
</evidence>
<proteinExistence type="inferred from homology"/>
<dbReference type="Pfam" id="PF01252">
    <property type="entry name" value="Peptidase_A8"/>
    <property type="match status" value="1"/>
</dbReference>
<feature type="transmembrane region" description="Helical" evidence="9">
    <location>
        <begin position="153"/>
        <end position="177"/>
    </location>
</feature>